<dbReference type="EMBL" id="CP074694">
    <property type="protein sequence ID" value="QVL30859.1"/>
    <property type="molecule type" value="Genomic_DNA"/>
</dbReference>
<keyword evidence="2" id="KW-1185">Reference proteome</keyword>
<dbReference type="RefSeq" id="WP_213494741.1">
    <property type="nucleotide sequence ID" value="NZ_CP074694.1"/>
</dbReference>
<dbReference type="PROSITE" id="PS51318">
    <property type="entry name" value="TAT"/>
    <property type="match status" value="1"/>
</dbReference>
<dbReference type="Proteomes" id="UP000676194">
    <property type="component" value="Chromosome"/>
</dbReference>
<dbReference type="InterPro" id="IPR006311">
    <property type="entry name" value="TAT_signal"/>
</dbReference>
<dbReference type="InterPro" id="IPR010869">
    <property type="entry name" value="DUF1501"/>
</dbReference>
<dbReference type="AlphaFoldDB" id="A0A8E6ESJ9"/>
<dbReference type="InterPro" id="IPR017850">
    <property type="entry name" value="Alkaline_phosphatase_core_sf"/>
</dbReference>
<dbReference type="Pfam" id="PF07394">
    <property type="entry name" value="DUF1501"/>
    <property type="match status" value="1"/>
</dbReference>
<protein>
    <submittedName>
        <fullName evidence="1">DUF1501 domain-containing protein</fullName>
    </submittedName>
</protein>
<name>A0A8E6ESJ9_9BACT</name>
<evidence type="ECO:0000313" key="2">
    <source>
        <dbReference type="Proteomes" id="UP000676194"/>
    </source>
</evidence>
<sequence length="429" mass="46590">MFPLNYLNDKSRRDFLKLTSAGVFGASLSGWMNVLAARADESKPTKGKAKSCILLWMDGGPSHKDTFDLKPGSKGAGDFKPIKTSASGIEISEHFPKLAQWMNKAALVRGMSTPEGAHPRAKFNLHTGYREGQGGVDYPSIGAIASMELAKKEFPLPNYVAIGGRSFGSGFLGPKYAPLIVGNPDKGVEDLKSMVSTTQFDRRVGLLEEMEQSFFGNYQADNIIDHSVNYHRAVEMMKSKEAKAFDLSKESSTVRSAYGSGTFNDGCLMARRLVEIGVPFIEVTLGGWDTHQDNFDKVKNLSGRVDQAVSALLKDLTERRLLDSTLVIWMGEFGRTPAINTRGAKPGRDHYPKAWSLMMAGGGVPGGQVIGRTDKEGAIVEEGKTSAVDFLSTVCTLMGINYKKDNTTPNGRPVRVVDKAAVPIKQIVG</sequence>
<evidence type="ECO:0000313" key="1">
    <source>
        <dbReference type="EMBL" id="QVL30859.1"/>
    </source>
</evidence>
<accession>A0A8E6ESJ9</accession>
<dbReference type="PANTHER" id="PTHR43737:SF1">
    <property type="entry name" value="DUF1501 DOMAIN-CONTAINING PROTEIN"/>
    <property type="match status" value="1"/>
</dbReference>
<reference evidence="1" key="1">
    <citation type="submission" date="2021-05" db="EMBL/GenBank/DDBJ databases">
        <title>Complete genome sequence of the cellulolytic planctomycete Telmatocola sphagniphila SP2T and characterization of the first cellulase from planctomycetes.</title>
        <authorList>
            <person name="Rakitin A.L."/>
            <person name="Beletsky A.V."/>
            <person name="Naumoff D.G."/>
            <person name="Kulichevskaya I.S."/>
            <person name="Mardanov A.V."/>
            <person name="Ravin N.V."/>
            <person name="Dedysh S.N."/>
        </authorList>
    </citation>
    <scope>NUCLEOTIDE SEQUENCE</scope>
    <source>
        <strain evidence="1">SP2T</strain>
    </source>
</reference>
<dbReference type="Gene3D" id="3.40.720.10">
    <property type="entry name" value="Alkaline Phosphatase, subunit A"/>
    <property type="match status" value="1"/>
</dbReference>
<gene>
    <name evidence="1" type="ORF">KIH39_18660</name>
</gene>
<dbReference type="PANTHER" id="PTHR43737">
    <property type="entry name" value="BLL7424 PROTEIN"/>
    <property type="match status" value="1"/>
</dbReference>
<dbReference type="SUPFAM" id="SSF53649">
    <property type="entry name" value="Alkaline phosphatase-like"/>
    <property type="match status" value="1"/>
</dbReference>
<proteinExistence type="predicted"/>
<organism evidence="1 2">
    <name type="scientific">Telmatocola sphagniphila</name>
    <dbReference type="NCBI Taxonomy" id="1123043"/>
    <lineage>
        <taxon>Bacteria</taxon>
        <taxon>Pseudomonadati</taxon>
        <taxon>Planctomycetota</taxon>
        <taxon>Planctomycetia</taxon>
        <taxon>Gemmatales</taxon>
        <taxon>Gemmataceae</taxon>
    </lineage>
</organism>
<dbReference type="KEGG" id="tsph:KIH39_18660"/>